<name>X0XW01_9ZZZZ</name>
<comment type="caution">
    <text evidence="1">The sequence shown here is derived from an EMBL/GenBank/DDBJ whole genome shotgun (WGS) entry which is preliminary data.</text>
</comment>
<dbReference type="EMBL" id="BARS01042269">
    <property type="protein sequence ID" value="GAG40768.1"/>
    <property type="molecule type" value="Genomic_DNA"/>
</dbReference>
<accession>X0XW01</accession>
<reference evidence="1" key="1">
    <citation type="journal article" date="2014" name="Front. Microbiol.">
        <title>High frequency of phylogenetically diverse reductive dehalogenase-homologous genes in deep subseafloor sedimentary metagenomes.</title>
        <authorList>
            <person name="Kawai M."/>
            <person name="Futagami T."/>
            <person name="Toyoda A."/>
            <person name="Takaki Y."/>
            <person name="Nishi S."/>
            <person name="Hori S."/>
            <person name="Arai W."/>
            <person name="Tsubouchi T."/>
            <person name="Morono Y."/>
            <person name="Uchiyama I."/>
            <person name="Ito T."/>
            <person name="Fujiyama A."/>
            <person name="Inagaki F."/>
            <person name="Takami H."/>
        </authorList>
    </citation>
    <scope>NUCLEOTIDE SEQUENCE</scope>
    <source>
        <strain evidence="1">Expedition CK06-06</strain>
    </source>
</reference>
<gene>
    <name evidence="1" type="ORF">S01H1_64155</name>
</gene>
<proteinExistence type="predicted"/>
<evidence type="ECO:0000313" key="1">
    <source>
        <dbReference type="EMBL" id="GAG40768.1"/>
    </source>
</evidence>
<feature type="non-terminal residue" evidence="1">
    <location>
        <position position="186"/>
    </location>
</feature>
<protein>
    <submittedName>
        <fullName evidence="1">Uncharacterized protein</fullName>
    </submittedName>
</protein>
<organism evidence="1">
    <name type="scientific">marine sediment metagenome</name>
    <dbReference type="NCBI Taxonomy" id="412755"/>
    <lineage>
        <taxon>unclassified sequences</taxon>
        <taxon>metagenomes</taxon>
        <taxon>ecological metagenomes</taxon>
    </lineage>
</organism>
<sequence length="186" mass="21429">MPYIVVGEADTQHADYSRETYDYEYPHGLDLKPGSVFHDGLRNKIWSRARESRNELSKRFPSWNEVDRTLTTYIPLKDVEKNLKSKDATKPVSIVFPYSYSMLEALLTYLSMAFFQDPMFQYEGVEDDDTQGTMLLELIIRLHCIKTKVPLAVHTILRDSLSYGVGIGIPGWRNQYGKKPIKSTIV</sequence>
<dbReference type="AlphaFoldDB" id="X0XW01"/>